<evidence type="ECO:0000256" key="3">
    <source>
        <dbReference type="PROSITE-ProRule" id="PRU00357"/>
    </source>
</evidence>
<dbReference type="GO" id="GO:0003700">
    <property type="term" value="F:DNA-binding transcription factor activity"/>
    <property type="evidence" value="ECO:0007669"/>
    <property type="project" value="TreeGrafter"/>
</dbReference>
<dbReference type="InterPro" id="IPR045281">
    <property type="entry name" value="CONSTANS-like"/>
</dbReference>
<evidence type="ECO:0000259" key="5">
    <source>
        <dbReference type="PROSITE" id="PS51017"/>
    </source>
</evidence>
<dbReference type="InterPro" id="IPR010402">
    <property type="entry name" value="CCT_domain"/>
</dbReference>
<reference evidence="6" key="1">
    <citation type="submission" date="2015-02" db="EMBL/GenBank/DDBJ databases">
        <title>A transcriptome of Wollemia nobilis - a relic of Gondwana.</title>
        <authorList>
            <person name="Chia J.Y."/>
            <person name="Leong Y.S."/>
            <person name="Abdul Karim S."/>
            <person name="Wan Azmi N."/>
            <person name="Hercus R."/>
            <person name="Croft L."/>
        </authorList>
    </citation>
    <scope>NUCLEOTIDE SEQUENCE</scope>
    <source>
        <strain evidence="6">MaeBrown</strain>
        <tissue evidence="6">Leaf</tissue>
    </source>
</reference>
<dbReference type="PROSITE" id="PS51017">
    <property type="entry name" value="CCT"/>
    <property type="match status" value="1"/>
</dbReference>
<keyword evidence="2 3" id="KW-0539">Nucleus</keyword>
<evidence type="ECO:0000256" key="2">
    <source>
        <dbReference type="ARBA" id="ARBA00023242"/>
    </source>
</evidence>
<dbReference type="GO" id="GO:0005634">
    <property type="term" value="C:nucleus"/>
    <property type="evidence" value="ECO:0007669"/>
    <property type="project" value="UniProtKB-SubCell"/>
</dbReference>
<protein>
    <submittedName>
        <fullName evidence="6">TSA: Wollemia nobilis Ref_Wollemi_Transcript_28866_1782 transcribed RNA sequence</fullName>
    </submittedName>
</protein>
<organism evidence="6">
    <name type="scientific">Wollemia nobilis</name>
    <dbReference type="NCBI Taxonomy" id="56998"/>
    <lineage>
        <taxon>Eukaryota</taxon>
        <taxon>Viridiplantae</taxon>
        <taxon>Streptophyta</taxon>
        <taxon>Embryophyta</taxon>
        <taxon>Tracheophyta</taxon>
        <taxon>Spermatophyta</taxon>
        <taxon>Pinopsida</taxon>
        <taxon>Pinidae</taxon>
        <taxon>Conifers II</taxon>
        <taxon>Araucariales</taxon>
        <taxon>Araucariaceae</taxon>
        <taxon>Wollemia</taxon>
    </lineage>
</organism>
<accession>A0A0C9RPM2</accession>
<name>A0A0C9RPM2_9CONI</name>
<evidence type="ECO:0000256" key="1">
    <source>
        <dbReference type="ARBA" id="ARBA00004123"/>
    </source>
</evidence>
<feature type="region of interest" description="Disordered" evidence="4">
    <location>
        <begin position="307"/>
        <end position="327"/>
    </location>
</feature>
<dbReference type="PANTHER" id="PTHR31319:SF114">
    <property type="entry name" value="OS12G0262400 PROTEIN"/>
    <property type="match status" value="1"/>
</dbReference>
<dbReference type="AlphaFoldDB" id="A0A0C9RPM2"/>
<feature type="domain" description="CCT" evidence="5">
    <location>
        <begin position="444"/>
        <end position="486"/>
    </location>
</feature>
<dbReference type="EMBL" id="GCHU01028647">
    <property type="protein sequence ID" value="JAG85334.1"/>
    <property type="molecule type" value="Transcribed_RNA"/>
</dbReference>
<dbReference type="Pfam" id="PF06203">
    <property type="entry name" value="CCT"/>
    <property type="match status" value="1"/>
</dbReference>
<evidence type="ECO:0000313" key="6">
    <source>
        <dbReference type="EMBL" id="JAG85334.1"/>
    </source>
</evidence>
<dbReference type="PANTHER" id="PTHR31319">
    <property type="entry name" value="ZINC FINGER PROTEIN CONSTANS-LIKE 4"/>
    <property type="match status" value="1"/>
</dbReference>
<comment type="subcellular location">
    <subcellularLocation>
        <location evidence="1 3">Nucleus</location>
    </subcellularLocation>
</comment>
<proteinExistence type="predicted"/>
<evidence type="ECO:0000256" key="4">
    <source>
        <dbReference type="SAM" id="MobiDB-lite"/>
    </source>
</evidence>
<sequence>MTQIALEEGDLFKAPISADLSNEVCSQSEDLVAEEIAFMRINLHDELMLYACDNTQDLTSSVTESSQSPSDSTQMSSSANNLINFSTEVTNTVENFLDTKPESTFQSTTFPSGPLIIDNSILGSKESLAVENLSSLADPMQCSSDFSAEMANAVEDLLISKPLSVCESPNFPCGSVNFVDSVCHSVLVPEDNLTVGNSSSEVDTCTQISPDFSMEVTNSLEDLLSTKPVSMSQSPKFPVESMNIGESISHSELGLEENLAVENSSSPIVTLTTMQSSPHISTGVVNTVEVLDAKDVSIFQSLPSPSATKRTSNCIHNPMSGSEENGGSGVSYCPIPPHLQNLPKMQRSLSSHELRQTSASPRISETLQYPHSSPMSYTRMKGGLTPQFLDFQGLSLRPSFMPMRRVYSTGDIKSAQGSLRPMEASSSISEDGEFRIGQYTVEERKECLHRYRKKRNKRNFNKKIKYACRKSLADNQPRVRGRFVPKTQDAGSTSAKINAHLEEDDEEVVCTY</sequence>